<organism evidence="4 5">
    <name type="scientific">Naumannella cuiyingiana</name>
    <dbReference type="NCBI Taxonomy" id="1347891"/>
    <lineage>
        <taxon>Bacteria</taxon>
        <taxon>Bacillati</taxon>
        <taxon>Actinomycetota</taxon>
        <taxon>Actinomycetes</taxon>
        <taxon>Propionibacteriales</taxon>
        <taxon>Propionibacteriaceae</taxon>
        <taxon>Naumannella</taxon>
    </lineage>
</organism>
<dbReference type="AlphaFoldDB" id="A0A7Z0D7I1"/>
<dbReference type="GO" id="GO:0003676">
    <property type="term" value="F:nucleic acid binding"/>
    <property type="evidence" value="ECO:0007669"/>
    <property type="project" value="InterPro"/>
</dbReference>
<sequence length="497" mass="52913">MKPDPREVVKRAQQVLADALAGGAVSADEPTERLAQLEGWLALQARLEAVIAAGVRAVDEAGDTMLAHGVSTRTWLAQTGRMTAGQAAGLIKDAHRLGRFAGVAEALAEARVGPAQAGAITDTLDRLPAGLSPAELVAGEATMIDHAATQRFDPAMLRRLGNHLVEIIAPDVADAHDSAALERAERRAQQARSLTFADDGHGSIRFRGRLPQLDGEALVAVVDAYATRDASVAARDPLAAELSSPEQRRADGLAAMVQHIQGCATAPGAGGDRPRLVVTIAHDELLAQVRHEVDAHGVDAHRVDAHRVDAHRVDAHRVDAHGVDAHGVDDHRIGGTRAESLRTGARISAAALRRLACDCDLLPVVLGGAGQPLDVGREHRLVTGPVRAALTVRDRGCVMPGCDRPPERCEAHHIVPWQAGGPTSLANLVLLCRHHHGLIEPRPQAPPGEQWVVRIGTDGLPELLPPTRVDAARRPLRHPRFRPRALGRRRASESDDP</sequence>
<feature type="domain" description="HNH nuclease" evidence="3">
    <location>
        <begin position="385"/>
        <end position="437"/>
    </location>
</feature>
<dbReference type="InterPro" id="IPR003870">
    <property type="entry name" value="DUF222"/>
</dbReference>
<evidence type="ECO:0000256" key="1">
    <source>
        <dbReference type="ARBA" id="ARBA00023450"/>
    </source>
</evidence>
<feature type="compositionally biased region" description="Basic residues" evidence="2">
    <location>
        <begin position="474"/>
        <end position="489"/>
    </location>
</feature>
<gene>
    <name evidence="4" type="ORF">GGQ54_000788</name>
</gene>
<protein>
    <recommendedName>
        <fullName evidence="3">HNH nuclease domain-containing protein</fullName>
    </recommendedName>
</protein>
<comment type="similarity">
    <text evidence="1">Belongs to the Rv1128c/1148c/1588c/1702c/1945/3466 family.</text>
</comment>
<evidence type="ECO:0000259" key="3">
    <source>
        <dbReference type="SMART" id="SM00507"/>
    </source>
</evidence>
<dbReference type="InterPro" id="IPR003615">
    <property type="entry name" value="HNH_nuc"/>
</dbReference>
<reference evidence="4 5" key="1">
    <citation type="submission" date="2020-07" db="EMBL/GenBank/DDBJ databases">
        <title>Sequencing the genomes of 1000 actinobacteria strains.</title>
        <authorList>
            <person name="Klenk H.-P."/>
        </authorList>
    </citation>
    <scope>NUCLEOTIDE SEQUENCE [LARGE SCALE GENOMIC DNA]</scope>
    <source>
        <strain evidence="4 5">DSM 103164</strain>
    </source>
</reference>
<dbReference type="EMBL" id="JACBZS010000001">
    <property type="protein sequence ID" value="NYI70228.1"/>
    <property type="molecule type" value="Genomic_DNA"/>
</dbReference>
<name>A0A7Z0D7I1_9ACTN</name>
<dbReference type="SMART" id="SM00507">
    <property type="entry name" value="HNHc"/>
    <property type="match status" value="1"/>
</dbReference>
<dbReference type="GO" id="GO:0008270">
    <property type="term" value="F:zinc ion binding"/>
    <property type="evidence" value="ECO:0007669"/>
    <property type="project" value="InterPro"/>
</dbReference>
<evidence type="ECO:0000313" key="4">
    <source>
        <dbReference type="EMBL" id="NYI70228.1"/>
    </source>
</evidence>
<dbReference type="InterPro" id="IPR002711">
    <property type="entry name" value="HNH"/>
</dbReference>
<feature type="region of interest" description="Disordered" evidence="2">
    <location>
        <begin position="464"/>
        <end position="497"/>
    </location>
</feature>
<dbReference type="Pfam" id="PF02720">
    <property type="entry name" value="DUF222"/>
    <property type="match status" value="1"/>
</dbReference>
<evidence type="ECO:0000256" key="2">
    <source>
        <dbReference type="SAM" id="MobiDB-lite"/>
    </source>
</evidence>
<dbReference type="GO" id="GO:0004519">
    <property type="term" value="F:endonuclease activity"/>
    <property type="evidence" value="ECO:0007669"/>
    <property type="project" value="InterPro"/>
</dbReference>
<dbReference type="Pfam" id="PF01844">
    <property type="entry name" value="HNH"/>
    <property type="match status" value="1"/>
</dbReference>
<proteinExistence type="inferred from homology"/>
<dbReference type="Proteomes" id="UP000527616">
    <property type="component" value="Unassembled WGS sequence"/>
</dbReference>
<dbReference type="RefSeq" id="WP_218843686.1">
    <property type="nucleotide sequence ID" value="NZ_JACBZS010000001.1"/>
</dbReference>
<keyword evidence="5" id="KW-1185">Reference proteome</keyword>
<dbReference type="CDD" id="cd00085">
    <property type="entry name" value="HNHc"/>
    <property type="match status" value="1"/>
</dbReference>
<accession>A0A7Z0D7I1</accession>
<comment type="caution">
    <text evidence="4">The sequence shown here is derived from an EMBL/GenBank/DDBJ whole genome shotgun (WGS) entry which is preliminary data.</text>
</comment>
<evidence type="ECO:0000313" key="5">
    <source>
        <dbReference type="Proteomes" id="UP000527616"/>
    </source>
</evidence>
<dbReference type="Gene3D" id="1.10.30.50">
    <property type="match status" value="1"/>
</dbReference>